<keyword evidence="1" id="KW-0732">Signal</keyword>
<dbReference type="AlphaFoldDB" id="A0A8S3J465"/>
<proteinExistence type="predicted"/>
<feature type="domain" description="SbsA Ig-like" evidence="2">
    <location>
        <begin position="37"/>
        <end position="120"/>
    </location>
</feature>
<dbReference type="Pfam" id="PF13205">
    <property type="entry name" value="Big_5"/>
    <property type="match status" value="1"/>
</dbReference>
<feature type="non-terminal residue" evidence="3">
    <location>
        <position position="1"/>
    </location>
</feature>
<dbReference type="Proteomes" id="UP000676336">
    <property type="component" value="Unassembled WGS sequence"/>
</dbReference>
<gene>
    <name evidence="3" type="ORF">SMN809_LOCUS78775</name>
</gene>
<reference evidence="3" key="1">
    <citation type="submission" date="2021-02" db="EMBL/GenBank/DDBJ databases">
        <authorList>
            <person name="Nowell W R."/>
        </authorList>
    </citation>
    <scope>NUCLEOTIDE SEQUENCE</scope>
</reference>
<evidence type="ECO:0000256" key="1">
    <source>
        <dbReference type="ARBA" id="ARBA00022729"/>
    </source>
</evidence>
<evidence type="ECO:0000259" key="2">
    <source>
        <dbReference type="Pfam" id="PF13205"/>
    </source>
</evidence>
<evidence type="ECO:0000313" key="4">
    <source>
        <dbReference type="Proteomes" id="UP000676336"/>
    </source>
</evidence>
<comment type="caution">
    <text evidence="3">The sequence shown here is derived from an EMBL/GenBank/DDBJ whole genome shotgun (WGS) entry which is preliminary data.</text>
</comment>
<dbReference type="InterPro" id="IPR032812">
    <property type="entry name" value="SbsA_Ig"/>
</dbReference>
<evidence type="ECO:0000313" key="3">
    <source>
        <dbReference type="EMBL" id="CAF5212453.1"/>
    </source>
</evidence>
<accession>A0A8S3J465</accession>
<sequence>SKIIQTPFPPPPSDRQEDVDIHIKHLKWLAKKEASSLAIERHSPNENDVDHVLSTVTLTFNQSMISVSSLDEQMKAEDLGISLTPNVEGRWKWIGTQTVQFEAKHRLPYSTKYTLRVNKEHCVSVIGGKSI</sequence>
<protein>
    <recommendedName>
        <fullName evidence="2">SbsA Ig-like domain-containing protein</fullName>
    </recommendedName>
</protein>
<organism evidence="3 4">
    <name type="scientific">Rotaria magnacalcarata</name>
    <dbReference type="NCBI Taxonomy" id="392030"/>
    <lineage>
        <taxon>Eukaryota</taxon>
        <taxon>Metazoa</taxon>
        <taxon>Spiralia</taxon>
        <taxon>Gnathifera</taxon>
        <taxon>Rotifera</taxon>
        <taxon>Eurotatoria</taxon>
        <taxon>Bdelloidea</taxon>
        <taxon>Philodinida</taxon>
        <taxon>Philodinidae</taxon>
        <taxon>Rotaria</taxon>
    </lineage>
</organism>
<dbReference type="Gene3D" id="2.60.40.3710">
    <property type="match status" value="1"/>
</dbReference>
<dbReference type="EMBL" id="CAJOBI010340749">
    <property type="protein sequence ID" value="CAF5212453.1"/>
    <property type="molecule type" value="Genomic_DNA"/>
</dbReference>
<name>A0A8S3J465_9BILA</name>